<keyword evidence="3" id="KW-1185">Reference proteome</keyword>
<dbReference type="EMBL" id="SLUK01000001">
    <property type="protein sequence ID" value="TCL45094.1"/>
    <property type="molecule type" value="Genomic_DNA"/>
</dbReference>
<dbReference type="InterPro" id="IPR011991">
    <property type="entry name" value="ArsR-like_HTH"/>
</dbReference>
<dbReference type="SMART" id="SM00347">
    <property type="entry name" value="HTH_MARR"/>
    <property type="match status" value="1"/>
</dbReference>
<organism evidence="2 3">
    <name type="scientific">Harryflintia acetispora</name>
    <dbReference type="NCBI Taxonomy" id="1849041"/>
    <lineage>
        <taxon>Bacteria</taxon>
        <taxon>Bacillati</taxon>
        <taxon>Bacillota</taxon>
        <taxon>Clostridia</taxon>
        <taxon>Eubacteriales</taxon>
        <taxon>Oscillospiraceae</taxon>
        <taxon>Harryflintia</taxon>
    </lineage>
</organism>
<dbReference type="AlphaFoldDB" id="A0A9X8UL19"/>
<dbReference type="GO" id="GO:0003677">
    <property type="term" value="F:DNA binding"/>
    <property type="evidence" value="ECO:0007669"/>
    <property type="project" value="UniProtKB-KW"/>
</dbReference>
<dbReference type="InterPro" id="IPR036390">
    <property type="entry name" value="WH_DNA-bd_sf"/>
</dbReference>
<gene>
    <name evidence="2" type="ORF">EDD78_10172</name>
</gene>
<dbReference type="PANTHER" id="PTHR33164">
    <property type="entry name" value="TRANSCRIPTIONAL REGULATOR, MARR FAMILY"/>
    <property type="match status" value="1"/>
</dbReference>
<accession>A0A9X8UL19</accession>
<dbReference type="Pfam" id="PF12802">
    <property type="entry name" value="MarR_2"/>
    <property type="match status" value="1"/>
</dbReference>
<dbReference type="InterPro" id="IPR000835">
    <property type="entry name" value="HTH_MarR-typ"/>
</dbReference>
<feature type="domain" description="HTH marR-type" evidence="1">
    <location>
        <begin position="3"/>
        <end position="137"/>
    </location>
</feature>
<reference evidence="2 3" key="1">
    <citation type="submission" date="2019-03" db="EMBL/GenBank/DDBJ databases">
        <title>Genomic Encyclopedia of Type Strains, Phase IV (KMG-IV): sequencing the most valuable type-strain genomes for metagenomic binning, comparative biology and taxonomic classification.</title>
        <authorList>
            <person name="Goeker M."/>
        </authorList>
    </citation>
    <scope>NUCLEOTIDE SEQUENCE [LARGE SCALE GENOMIC DNA]</scope>
    <source>
        <strain evidence="2 3">DSM 100433</strain>
    </source>
</reference>
<dbReference type="InterPro" id="IPR039422">
    <property type="entry name" value="MarR/SlyA-like"/>
</dbReference>
<evidence type="ECO:0000259" key="1">
    <source>
        <dbReference type="PROSITE" id="PS50995"/>
    </source>
</evidence>
<dbReference type="PANTHER" id="PTHR33164:SF89">
    <property type="entry name" value="MARR FAMILY REGULATORY PROTEIN"/>
    <property type="match status" value="1"/>
</dbReference>
<dbReference type="CDD" id="cd00090">
    <property type="entry name" value="HTH_ARSR"/>
    <property type="match status" value="1"/>
</dbReference>
<dbReference type="PRINTS" id="PR00598">
    <property type="entry name" value="HTHMARR"/>
</dbReference>
<dbReference type="GO" id="GO:0006950">
    <property type="term" value="P:response to stress"/>
    <property type="evidence" value="ECO:0007669"/>
    <property type="project" value="TreeGrafter"/>
</dbReference>
<dbReference type="SUPFAM" id="SSF46785">
    <property type="entry name" value="Winged helix' DNA-binding domain"/>
    <property type="match status" value="1"/>
</dbReference>
<dbReference type="RefSeq" id="WP_079700203.1">
    <property type="nucleotide sequence ID" value="NZ_JADNAH010000086.1"/>
</dbReference>
<evidence type="ECO:0000313" key="3">
    <source>
        <dbReference type="Proteomes" id="UP000294682"/>
    </source>
</evidence>
<dbReference type="Proteomes" id="UP000294682">
    <property type="component" value="Unassembled WGS sequence"/>
</dbReference>
<proteinExistence type="predicted"/>
<sequence>MDALQFRRELLALSRRIKGNFEEQLRRCCEPCGLTAVQMRALVELRERPCTVGELGRALLMASGNISPLCKKLEREGYLQRRRDGSDERVVRLELTAEGRALADRLEERIDCRVMGRMNPSGEEMEQIIKGFEVFVSLLERGIDTDEEKGNEK</sequence>
<protein>
    <submittedName>
        <fullName evidence="2">DNA-binding MarR family transcriptional regulator</fullName>
    </submittedName>
</protein>
<dbReference type="OrthoDB" id="9806864at2"/>
<evidence type="ECO:0000313" key="2">
    <source>
        <dbReference type="EMBL" id="TCL45094.1"/>
    </source>
</evidence>
<dbReference type="InterPro" id="IPR036388">
    <property type="entry name" value="WH-like_DNA-bd_sf"/>
</dbReference>
<comment type="caution">
    <text evidence="2">The sequence shown here is derived from an EMBL/GenBank/DDBJ whole genome shotgun (WGS) entry which is preliminary data.</text>
</comment>
<dbReference type="Gene3D" id="1.10.10.10">
    <property type="entry name" value="Winged helix-like DNA-binding domain superfamily/Winged helix DNA-binding domain"/>
    <property type="match status" value="1"/>
</dbReference>
<name>A0A9X8UL19_9FIRM</name>
<dbReference type="GO" id="GO:0003700">
    <property type="term" value="F:DNA-binding transcription factor activity"/>
    <property type="evidence" value="ECO:0007669"/>
    <property type="project" value="InterPro"/>
</dbReference>
<dbReference type="PROSITE" id="PS50995">
    <property type="entry name" value="HTH_MARR_2"/>
    <property type="match status" value="1"/>
</dbReference>
<keyword evidence="2" id="KW-0238">DNA-binding</keyword>